<dbReference type="SUPFAM" id="SSF54506">
    <property type="entry name" value="Diaminopimelate epimerase-like"/>
    <property type="match status" value="1"/>
</dbReference>
<dbReference type="InterPro" id="IPR003719">
    <property type="entry name" value="Phenazine_PhzF-like"/>
</dbReference>
<feature type="active site" evidence="1">
    <location>
        <position position="50"/>
    </location>
</feature>
<keyword evidence="3" id="KW-1185">Reference proteome</keyword>
<dbReference type="NCBIfam" id="TIGR00654">
    <property type="entry name" value="PhzF_family"/>
    <property type="match status" value="1"/>
</dbReference>
<dbReference type="Gene3D" id="3.10.310.10">
    <property type="entry name" value="Diaminopimelate Epimerase, Chain A, domain 1"/>
    <property type="match status" value="2"/>
</dbReference>
<dbReference type="PANTHER" id="PTHR13774">
    <property type="entry name" value="PHENAZINE BIOSYNTHESIS PROTEIN"/>
    <property type="match status" value="1"/>
</dbReference>
<dbReference type="OrthoDB" id="75169at2759"/>
<gene>
    <name evidence="2" type="ORF">AYL99_00541</name>
</gene>
<accession>A0A178ZXM9</accession>
<dbReference type="PIRSF" id="PIRSF016184">
    <property type="entry name" value="PhzC_PhzF"/>
    <property type="match status" value="1"/>
</dbReference>
<sequence>MPPQSRDDRIHLVNVFTSDSGGGNLAPIVLRAEGLTDEEMRGVAHKHERESAFVLPPPPSLEDGSNVDFQLRFFVPEHEMEMCGHATVGTAWAMHELGISQKPELRFSTKSGLVRTIRRMEQGDGHDAQKVKVFVSQPKGTVQDVVDEALLAEILSVLGISDEQLDQTTRQAVQNACTSRVKTAIALKNADVLNNLRPDFSRVKDLCERLGSTGLYPYAIVQRGNTSGASGSQAVQIEARQFPKASGYPEDAATGIAAAALSYALLENGVLGVGQEAVVYQGRAMGYPSQINVLLEENGCWVGGTCAWEQLSS</sequence>
<dbReference type="Proteomes" id="UP000078343">
    <property type="component" value="Unassembled WGS sequence"/>
</dbReference>
<proteinExistence type="predicted"/>
<dbReference type="GO" id="GO:0016853">
    <property type="term" value="F:isomerase activity"/>
    <property type="evidence" value="ECO:0007669"/>
    <property type="project" value="TreeGrafter"/>
</dbReference>
<evidence type="ECO:0000313" key="2">
    <source>
        <dbReference type="EMBL" id="OAP64569.1"/>
    </source>
</evidence>
<comment type="caution">
    <text evidence="2">The sequence shown here is derived from an EMBL/GenBank/DDBJ whole genome shotgun (WGS) entry which is preliminary data.</text>
</comment>
<dbReference type="AlphaFoldDB" id="A0A178ZXM9"/>
<dbReference type="STRING" id="1367422.A0A178ZXM9"/>
<organism evidence="2 3">
    <name type="scientific">Fonsecaea erecta</name>
    <dbReference type="NCBI Taxonomy" id="1367422"/>
    <lineage>
        <taxon>Eukaryota</taxon>
        <taxon>Fungi</taxon>
        <taxon>Dikarya</taxon>
        <taxon>Ascomycota</taxon>
        <taxon>Pezizomycotina</taxon>
        <taxon>Eurotiomycetes</taxon>
        <taxon>Chaetothyriomycetidae</taxon>
        <taxon>Chaetothyriales</taxon>
        <taxon>Herpotrichiellaceae</taxon>
        <taxon>Fonsecaea</taxon>
    </lineage>
</organism>
<dbReference type="EMBL" id="LVYI01000001">
    <property type="protein sequence ID" value="OAP64569.1"/>
    <property type="molecule type" value="Genomic_DNA"/>
</dbReference>
<evidence type="ECO:0008006" key="4">
    <source>
        <dbReference type="Google" id="ProtNLM"/>
    </source>
</evidence>
<protein>
    <recommendedName>
        <fullName evidence="4">Phenazine biosynthesis protein PhzF family</fullName>
    </recommendedName>
</protein>
<dbReference type="GeneID" id="30004711"/>
<dbReference type="RefSeq" id="XP_018697936.1">
    <property type="nucleotide sequence ID" value="XM_018832057.1"/>
</dbReference>
<evidence type="ECO:0000313" key="3">
    <source>
        <dbReference type="Proteomes" id="UP000078343"/>
    </source>
</evidence>
<reference evidence="2 3" key="1">
    <citation type="submission" date="2016-04" db="EMBL/GenBank/DDBJ databases">
        <title>Draft genome of Fonsecaea erecta CBS 125763.</title>
        <authorList>
            <person name="Weiss V.A."/>
            <person name="Vicente V.A."/>
            <person name="Raittz R.T."/>
            <person name="Moreno L.F."/>
            <person name="De Souza E.M."/>
            <person name="Pedrosa F.O."/>
            <person name="Steffens M.B."/>
            <person name="Faoro H."/>
            <person name="Tadra-Sfeir M.Z."/>
            <person name="Najafzadeh M.J."/>
            <person name="Felipe M.S."/>
            <person name="Teixeira M."/>
            <person name="Sun J."/>
            <person name="Xi L."/>
            <person name="Gomes R."/>
            <person name="De Azevedo C.M."/>
            <person name="Salgado C.G."/>
            <person name="Da Silva M.B."/>
            <person name="Nascimento M.F."/>
            <person name="Queiroz-Telles F."/>
            <person name="Attili D.S."/>
            <person name="Gorbushina A."/>
        </authorList>
    </citation>
    <scope>NUCLEOTIDE SEQUENCE [LARGE SCALE GENOMIC DNA]</scope>
    <source>
        <strain evidence="2 3">CBS 125763</strain>
    </source>
</reference>
<evidence type="ECO:0000256" key="1">
    <source>
        <dbReference type="PIRSR" id="PIRSR016184-1"/>
    </source>
</evidence>
<dbReference type="GO" id="GO:0005737">
    <property type="term" value="C:cytoplasm"/>
    <property type="evidence" value="ECO:0007669"/>
    <property type="project" value="TreeGrafter"/>
</dbReference>
<name>A0A178ZXM9_9EURO</name>
<dbReference type="Pfam" id="PF02567">
    <property type="entry name" value="PhzC-PhzF"/>
    <property type="match status" value="1"/>
</dbReference>